<dbReference type="SMART" id="SM00863">
    <property type="entry name" value="tRNA_SAD"/>
    <property type="match status" value="1"/>
</dbReference>
<dbReference type="InterPro" id="IPR018162">
    <property type="entry name" value="Ala-tRNA-ligase_IIc_anticod-bd"/>
</dbReference>
<feature type="coiled-coil region" evidence="16">
    <location>
        <begin position="759"/>
        <end position="793"/>
    </location>
</feature>
<proteinExistence type="inferred from homology"/>
<evidence type="ECO:0000256" key="5">
    <source>
        <dbReference type="ARBA" id="ARBA00022598"/>
    </source>
</evidence>
<evidence type="ECO:0000256" key="11">
    <source>
        <dbReference type="ARBA" id="ARBA00022917"/>
    </source>
</evidence>
<comment type="domain">
    <text evidence="15">Consists of three domains; the N-terminal catalytic domain, the editing domain and the C-terminal C-Ala domain. The editing domain removes incorrectly charged amino acids, while the C-Ala domain, along with tRNA(Ala), serves as a bridge to cooperatively bring together the editing and aminoacylation centers thus stimulating deacylation of misacylated tRNAs.</text>
</comment>
<keyword evidence="10 15" id="KW-0694">RNA-binding</keyword>
<feature type="binding site" evidence="15">
    <location>
        <position position="597"/>
    </location>
    <ligand>
        <name>Zn(2+)</name>
        <dbReference type="ChEBI" id="CHEBI:29105"/>
    </ligand>
</feature>
<evidence type="ECO:0000256" key="13">
    <source>
        <dbReference type="ARBA" id="ARBA00024779"/>
    </source>
</evidence>
<evidence type="ECO:0000313" key="18">
    <source>
        <dbReference type="EMBL" id="EEW51769.1"/>
    </source>
</evidence>
<evidence type="ECO:0000256" key="7">
    <source>
        <dbReference type="ARBA" id="ARBA00022741"/>
    </source>
</evidence>
<dbReference type="Gene3D" id="6.10.250.550">
    <property type="match status" value="1"/>
</dbReference>
<dbReference type="InterPro" id="IPR045864">
    <property type="entry name" value="aa-tRNA-synth_II/BPL/LPL"/>
</dbReference>
<dbReference type="Gene3D" id="3.10.310.40">
    <property type="match status" value="1"/>
</dbReference>
<evidence type="ECO:0000256" key="4">
    <source>
        <dbReference type="ARBA" id="ARBA00022555"/>
    </source>
</evidence>
<dbReference type="EC" id="6.1.1.7" evidence="15"/>
<feature type="binding site" evidence="15">
    <location>
        <position position="601"/>
    </location>
    <ligand>
        <name>Zn(2+)</name>
        <dbReference type="ChEBI" id="CHEBI:29105"/>
    </ligand>
</feature>
<dbReference type="FunFam" id="3.30.980.10:FF:000004">
    <property type="entry name" value="Alanine--tRNA ligase, cytoplasmic"/>
    <property type="match status" value="1"/>
</dbReference>
<evidence type="ECO:0000256" key="10">
    <source>
        <dbReference type="ARBA" id="ARBA00022884"/>
    </source>
</evidence>
<dbReference type="PANTHER" id="PTHR11777:SF9">
    <property type="entry name" value="ALANINE--TRNA LIGASE, CYTOPLASMIC"/>
    <property type="match status" value="1"/>
</dbReference>
<dbReference type="SUPFAM" id="SSF101353">
    <property type="entry name" value="Putative anticodon-binding domain of alanyl-tRNA synthetase (AlaRS)"/>
    <property type="match status" value="1"/>
</dbReference>
<dbReference type="GO" id="GO:0000049">
    <property type="term" value="F:tRNA binding"/>
    <property type="evidence" value="ECO:0007669"/>
    <property type="project" value="UniProtKB-KW"/>
</dbReference>
<dbReference type="GO" id="GO:0002161">
    <property type="term" value="F:aminoacyl-tRNA deacylase activity"/>
    <property type="evidence" value="ECO:0007669"/>
    <property type="project" value="TreeGrafter"/>
</dbReference>
<dbReference type="FunFam" id="3.30.54.20:FF:000001">
    <property type="entry name" value="Alanine--tRNA ligase"/>
    <property type="match status" value="1"/>
</dbReference>
<evidence type="ECO:0000313" key="19">
    <source>
        <dbReference type="Proteomes" id="UP000004115"/>
    </source>
</evidence>
<dbReference type="HOGENOM" id="CLU_004485_1_1_9"/>
<dbReference type="GO" id="GO:0005524">
    <property type="term" value="F:ATP binding"/>
    <property type="evidence" value="ECO:0007669"/>
    <property type="project" value="UniProtKB-UniRule"/>
</dbReference>
<protein>
    <recommendedName>
        <fullName evidence="15">Alanine--tRNA ligase</fullName>
        <ecNumber evidence="15">6.1.1.7</ecNumber>
    </recommendedName>
    <alternativeName>
        <fullName evidence="15">Alanyl-tRNA synthetase</fullName>
        <shortName evidence="15">AlaRS</shortName>
    </alternativeName>
</protein>
<keyword evidence="3 15" id="KW-0963">Cytoplasm</keyword>
<keyword evidence="19" id="KW-1185">Reference proteome</keyword>
<dbReference type="SUPFAM" id="SSF55681">
    <property type="entry name" value="Class II aaRS and biotin synthetases"/>
    <property type="match status" value="1"/>
</dbReference>
<dbReference type="InterPro" id="IPR009000">
    <property type="entry name" value="Transl_B-barrel_sf"/>
</dbReference>
<keyword evidence="11 15" id="KW-0648">Protein biosynthesis</keyword>
<keyword evidence="8 15" id="KW-0862">Zinc</keyword>
<reference evidence="18 19" key="1">
    <citation type="submission" date="2009-09" db="EMBL/GenBank/DDBJ databases">
        <authorList>
            <person name="Qin X."/>
            <person name="Bachman B."/>
            <person name="Battles P."/>
            <person name="Bell A."/>
            <person name="Bess C."/>
            <person name="Bickham C."/>
            <person name="Chaboub L."/>
            <person name="Chen D."/>
            <person name="Coyle M."/>
            <person name="Deiros D.R."/>
            <person name="Dinh H."/>
            <person name="Forbes L."/>
            <person name="Fowler G."/>
            <person name="Francisco L."/>
            <person name="Fu Q."/>
            <person name="Gubbala S."/>
            <person name="Hale W."/>
            <person name="Han Y."/>
            <person name="Hemphill L."/>
            <person name="Highlander S.K."/>
            <person name="Hirani K."/>
            <person name="Hogues M."/>
            <person name="Jackson L."/>
            <person name="Jakkamsetti A."/>
            <person name="Javaid M."/>
            <person name="Jiang H."/>
            <person name="Korchina V."/>
            <person name="Kovar C."/>
            <person name="Lara F."/>
            <person name="Lee S."/>
            <person name="Mata R."/>
            <person name="Mathew T."/>
            <person name="Moen C."/>
            <person name="Morales K."/>
            <person name="Munidasa M."/>
            <person name="Nazareth L."/>
            <person name="Ngo R."/>
            <person name="Nguyen L."/>
            <person name="Okwuonu G."/>
            <person name="Ongeri F."/>
            <person name="Patil S."/>
            <person name="Petrosino J."/>
            <person name="Pham C."/>
            <person name="Pham P."/>
            <person name="Pu L.-L."/>
            <person name="Puazo M."/>
            <person name="Raj R."/>
            <person name="Reid J."/>
            <person name="Rouhana J."/>
            <person name="Saada N."/>
            <person name="Shang Y."/>
            <person name="Simmons D."/>
            <person name="Thornton R."/>
            <person name="Warren J."/>
            <person name="Weissenberger G."/>
            <person name="Zhang J."/>
            <person name="Zhang L."/>
            <person name="Zhou C."/>
            <person name="Zhu D."/>
            <person name="Muzny D."/>
            <person name="Worley K."/>
            <person name="Gibbs R."/>
        </authorList>
    </citation>
    <scope>NUCLEOTIDE SEQUENCE [LARGE SCALE GENOMIC DNA]</scope>
    <source>
        <strain evidence="18 19">DSM 13335</strain>
    </source>
</reference>
<feature type="binding site" evidence="15">
    <location>
        <position position="703"/>
    </location>
    <ligand>
        <name>Zn(2+)</name>
        <dbReference type="ChEBI" id="CHEBI:29105"/>
    </ligand>
</feature>
<dbReference type="PROSITE" id="PS50860">
    <property type="entry name" value="AA_TRNA_LIGASE_II_ALA"/>
    <property type="match status" value="1"/>
</dbReference>
<dbReference type="InterPro" id="IPR050058">
    <property type="entry name" value="Ala-tRNA_ligase"/>
</dbReference>
<feature type="domain" description="Alanyl-transfer RNA synthetases family profile" evidence="17">
    <location>
        <begin position="33"/>
        <end position="742"/>
    </location>
</feature>
<dbReference type="HAMAP" id="MF_00036_B">
    <property type="entry name" value="Ala_tRNA_synth_B"/>
    <property type="match status" value="1"/>
</dbReference>
<dbReference type="Gene3D" id="2.40.30.130">
    <property type="match status" value="1"/>
</dbReference>
<dbReference type="FunFam" id="3.10.310.40:FF:000001">
    <property type="entry name" value="Alanine--tRNA ligase"/>
    <property type="match status" value="1"/>
</dbReference>
<dbReference type="GO" id="GO:0016740">
    <property type="term" value="F:transferase activity"/>
    <property type="evidence" value="ECO:0007669"/>
    <property type="project" value="UniProtKB-ARBA"/>
</dbReference>
<dbReference type="NCBIfam" id="TIGR00344">
    <property type="entry name" value="alaS"/>
    <property type="match status" value="1"/>
</dbReference>
<name>C8PCJ4_9LACO</name>
<dbReference type="GO" id="GO:0140096">
    <property type="term" value="F:catalytic activity, acting on a protein"/>
    <property type="evidence" value="ECO:0007669"/>
    <property type="project" value="UniProtKB-ARBA"/>
</dbReference>
<dbReference type="GO" id="GO:0004813">
    <property type="term" value="F:alanine-tRNA ligase activity"/>
    <property type="evidence" value="ECO:0007669"/>
    <property type="project" value="UniProtKB-UniRule"/>
</dbReference>
<dbReference type="InterPro" id="IPR018165">
    <property type="entry name" value="Ala-tRNA-synth_IIc_core"/>
</dbReference>
<dbReference type="Gene3D" id="3.30.980.10">
    <property type="entry name" value="Threonyl-trna Synthetase, Chain A, domain 2"/>
    <property type="match status" value="1"/>
</dbReference>
<evidence type="ECO:0000256" key="16">
    <source>
        <dbReference type="SAM" id="Coils"/>
    </source>
</evidence>
<dbReference type="PANTHER" id="PTHR11777">
    <property type="entry name" value="ALANYL-TRNA SYNTHETASE"/>
    <property type="match status" value="1"/>
</dbReference>
<dbReference type="GO" id="GO:0005829">
    <property type="term" value="C:cytosol"/>
    <property type="evidence" value="ECO:0007669"/>
    <property type="project" value="TreeGrafter"/>
</dbReference>
<organism evidence="18 19">
    <name type="scientific">Lactobacillus iners DSM 13335</name>
    <dbReference type="NCBI Taxonomy" id="525328"/>
    <lineage>
        <taxon>Bacteria</taxon>
        <taxon>Bacillati</taxon>
        <taxon>Bacillota</taxon>
        <taxon>Bacilli</taxon>
        <taxon>Lactobacillales</taxon>
        <taxon>Lactobacillaceae</taxon>
        <taxon>Lactobacillus</taxon>
    </lineage>
</organism>
<dbReference type="Proteomes" id="UP000004115">
    <property type="component" value="Unassembled WGS sequence"/>
</dbReference>
<dbReference type="Gene3D" id="3.30.930.10">
    <property type="entry name" value="Bira Bifunctional Protein, Domain 2"/>
    <property type="match status" value="1"/>
</dbReference>
<comment type="function">
    <text evidence="13 15">Catalyzes the attachment of alanine to tRNA(Ala) in a two-step reaction: alanine is first activated by ATP to form Ala-AMP and then transferred to the acceptor end of tRNA(Ala). Also edits incorrectly charged Ser-tRNA(Ala) and Gly-tRNA(Ala) via its editing domain.</text>
</comment>
<dbReference type="InterPro" id="IPR018164">
    <property type="entry name" value="Ala-tRNA-synth_IIc_N"/>
</dbReference>
<comment type="subcellular location">
    <subcellularLocation>
        <location evidence="1 15">Cytoplasm</location>
    </subcellularLocation>
</comment>
<evidence type="ECO:0000256" key="2">
    <source>
        <dbReference type="ARBA" id="ARBA00008226"/>
    </source>
</evidence>
<dbReference type="Gene3D" id="3.30.54.20">
    <property type="match status" value="1"/>
</dbReference>
<dbReference type="GO" id="GO:0008270">
    <property type="term" value="F:zinc ion binding"/>
    <property type="evidence" value="ECO:0007669"/>
    <property type="project" value="UniProtKB-UniRule"/>
</dbReference>
<comment type="cofactor">
    <cofactor evidence="15">
        <name>Zn(2+)</name>
        <dbReference type="ChEBI" id="CHEBI:29105"/>
    </cofactor>
    <text evidence="15">Binds 1 zinc ion per subunit.</text>
</comment>
<dbReference type="PRINTS" id="PR00980">
    <property type="entry name" value="TRNASYNTHALA"/>
</dbReference>
<comment type="catalytic activity">
    <reaction evidence="14 15">
        <text>tRNA(Ala) + L-alanine + ATP = L-alanyl-tRNA(Ala) + AMP + diphosphate</text>
        <dbReference type="Rhea" id="RHEA:12540"/>
        <dbReference type="Rhea" id="RHEA-COMP:9657"/>
        <dbReference type="Rhea" id="RHEA-COMP:9923"/>
        <dbReference type="ChEBI" id="CHEBI:30616"/>
        <dbReference type="ChEBI" id="CHEBI:33019"/>
        <dbReference type="ChEBI" id="CHEBI:57972"/>
        <dbReference type="ChEBI" id="CHEBI:78442"/>
        <dbReference type="ChEBI" id="CHEBI:78497"/>
        <dbReference type="ChEBI" id="CHEBI:456215"/>
        <dbReference type="EC" id="6.1.1.7"/>
    </reaction>
</comment>
<evidence type="ECO:0000256" key="1">
    <source>
        <dbReference type="ARBA" id="ARBA00004496"/>
    </source>
</evidence>
<dbReference type="InterPro" id="IPR012947">
    <property type="entry name" value="tRNA_SAD"/>
</dbReference>
<evidence type="ECO:0000256" key="3">
    <source>
        <dbReference type="ARBA" id="ARBA00022490"/>
    </source>
</evidence>
<dbReference type="SUPFAM" id="SSF55186">
    <property type="entry name" value="ThrRS/AlaRS common domain"/>
    <property type="match status" value="1"/>
</dbReference>
<gene>
    <name evidence="15 18" type="primary">alaS</name>
    <name evidence="18" type="ORF">HMPREF0520_0814</name>
</gene>
<comment type="similarity">
    <text evidence="2 15">Belongs to the class-II aminoacyl-tRNA synthetase family.</text>
</comment>
<evidence type="ECO:0000256" key="8">
    <source>
        <dbReference type="ARBA" id="ARBA00022833"/>
    </source>
</evidence>
<dbReference type="FunFam" id="3.30.930.10:FF:000046">
    <property type="entry name" value="Alanine--tRNA ligase"/>
    <property type="match status" value="1"/>
</dbReference>
<evidence type="ECO:0000259" key="17">
    <source>
        <dbReference type="PROSITE" id="PS50860"/>
    </source>
</evidence>
<dbReference type="Pfam" id="PF02272">
    <property type="entry name" value="DHHA1"/>
    <property type="match status" value="1"/>
</dbReference>
<dbReference type="Pfam" id="PF07973">
    <property type="entry name" value="tRNA_SAD"/>
    <property type="match status" value="1"/>
</dbReference>
<dbReference type="CDD" id="cd00673">
    <property type="entry name" value="AlaRS_core"/>
    <property type="match status" value="1"/>
</dbReference>
<dbReference type="InterPro" id="IPR003156">
    <property type="entry name" value="DHHA1_dom"/>
</dbReference>
<comment type="caution">
    <text evidence="18">The sequence shown here is derived from an EMBL/GenBank/DDBJ whole genome shotgun (WGS) entry which is preliminary data.</text>
</comment>
<dbReference type="AlphaFoldDB" id="C8PCJ4"/>
<keyword evidence="4 15" id="KW-0820">tRNA-binding</keyword>
<keyword evidence="5 15" id="KW-0436">Ligase</keyword>
<evidence type="ECO:0000256" key="12">
    <source>
        <dbReference type="ARBA" id="ARBA00023146"/>
    </source>
</evidence>
<keyword evidence="12 15" id="KW-0030">Aminoacyl-tRNA synthetase</keyword>
<dbReference type="SUPFAM" id="SSF50447">
    <property type="entry name" value="Translation proteins"/>
    <property type="match status" value="1"/>
</dbReference>
<evidence type="ECO:0000256" key="14">
    <source>
        <dbReference type="ARBA" id="ARBA00048300"/>
    </source>
</evidence>
<sequence length="906" mass="101273">MVTNTVAIEVVPRTERPHICNSIFFGGKSMKKLTSSQVRQMFLDFFKEHGHMVLKSASLIPQDDPTLLWINSGVATMKKYFDGSVVPKNHRITSSQKSIRTNDIENVGKTARHQTFFEMLGNFSVGDYFKEEVIPWAWEFLTSDKWLGLDPDKLYVTVYPKDTDAYRLWHEVVGLPESHIVQLEDNFWDIGEGPCGPDSEIFYDRGQENNDVAEDDPENFPGGENARYLEIWNIVFSQYNHLANGKYVDQPHKNIDTGMGLERVVSVIQDAPTNFETDLFMPIIKQTEKLSDGKQYNKVAEDDVAFKIIADHVRAVSFAIADGALPSNSGRGYVLRRLIRRADLNGKRLGIKGAFLYKLVGVVGEIMKSHYPEVVDQQAFVEKVIKNEEDRFQETLSSGLNLLDSLISDAKSAKATKLSGKDAFKLFDTYGFPYELTFEAAQDAGLAVDKEEFDAEMRAQKERARKARGNLQSMGSQDITLMNIKDESVFEYHQLQEDHAKLLDIVVDDKLVDQVNGEQATLIFDKTPFYAERGGQVADHGEIFNQAGELVAHVIDVQHAPNDQNLHFVELVLPMQKGEEYVLKVDEQRRRGLKHNHTATHLLHAALRQVLGTHTHQAGSLVEPDYLRFDFTSLEPMTKREIATVERLVNEKIWAEIPVKTTITDQETGLKMGALALFGEKYHEKVRVVQINDFSIEFCGGTHCENTDQIGMLKIVSESAIGAGMRRIVAVTGQQAYEYAVKHDEILKEIQDEVKATKVDDIQNKVVALEDALREEQKTVEQLKSQINQAKASDLTDDIKDINGLKVIAKIVDVDGMNDLRELSDNWKTQNLSDVLILGTTVAGKANMLISLNDKAIKAGHKAGDLIKIAAPIFGGGGGGRPNMAQAGGKNPAGLAKALETVLNEL</sequence>
<evidence type="ECO:0000256" key="6">
    <source>
        <dbReference type="ARBA" id="ARBA00022723"/>
    </source>
</evidence>
<keyword evidence="16" id="KW-0175">Coiled coil</keyword>
<accession>C8PCJ4</accession>
<dbReference type="Pfam" id="PF01411">
    <property type="entry name" value="tRNA-synt_2c"/>
    <property type="match status" value="1"/>
</dbReference>
<keyword evidence="7 15" id="KW-0547">Nucleotide-binding</keyword>
<evidence type="ECO:0000256" key="9">
    <source>
        <dbReference type="ARBA" id="ARBA00022840"/>
    </source>
</evidence>
<keyword evidence="6 15" id="KW-0479">Metal-binding</keyword>
<dbReference type="InterPro" id="IPR002318">
    <property type="entry name" value="Ala-tRNA-lgiase_IIc"/>
</dbReference>
<dbReference type="GO" id="GO:0006419">
    <property type="term" value="P:alanyl-tRNA aminoacylation"/>
    <property type="evidence" value="ECO:0007669"/>
    <property type="project" value="UniProtKB-UniRule"/>
</dbReference>
<evidence type="ECO:0000256" key="15">
    <source>
        <dbReference type="HAMAP-Rule" id="MF_00036"/>
    </source>
</evidence>
<dbReference type="EMBL" id="ACLN01000008">
    <property type="protein sequence ID" value="EEW51769.1"/>
    <property type="molecule type" value="Genomic_DNA"/>
</dbReference>
<dbReference type="InterPro" id="IPR018163">
    <property type="entry name" value="Thr/Ala-tRNA-synth_IIc_edit"/>
</dbReference>
<dbReference type="InterPro" id="IPR023033">
    <property type="entry name" value="Ala_tRNA_ligase_euk/bac"/>
</dbReference>
<feature type="binding site" evidence="15">
    <location>
        <position position="699"/>
    </location>
    <ligand>
        <name>Zn(2+)</name>
        <dbReference type="ChEBI" id="CHEBI:29105"/>
    </ligand>
</feature>
<keyword evidence="9 15" id="KW-0067">ATP-binding</keyword>